<dbReference type="PANTHER" id="PTHR33121">
    <property type="entry name" value="CYCLIC DI-GMP PHOSPHODIESTERASE PDEF"/>
    <property type="match status" value="1"/>
</dbReference>
<dbReference type="InterPro" id="IPR035919">
    <property type="entry name" value="EAL_sf"/>
</dbReference>
<reference evidence="2" key="1">
    <citation type="submission" date="2020-06" db="EMBL/GenBank/DDBJ databases">
        <title>A novel thermopfilic bacterium from Erzurum, Turkey.</title>
        <authorList>
            <person name="Adiguzel A."/>
            <person name="Ay H."/>
            <person name="Baltaci M.O."/>
        </authorList>
    </citation>
    <scope>NUCLEOTIDE SEQUENCE</scope>
    <source>
        <strain evidence="2">P2</strain>
    </source>
</reference>
<dbReference type="PROSITE" id="PS50883">
    <property type="entry name" value="EAL"/>
    <property type="match status" value="1"/>
</dbReference>
<gene>
    <name evidence="2" type="ORF">HR057_08135</name>
</gene>
<feature type="domain" description="EAL" evidence="1">
    <location>
        <begin position="175"/>
        <end position="421"/>
    </location>
</feature>
<keyword evidence="3" id="KW-1185">Reference proteome</keyword>
<evidence type="ECO:0000313" key="3">
    <source>
        <dbReference type="Proteomes" id="UP000625804"/>
    </source>
</evidence>
<dbReference type="Proteomes" id="UP000625804">
    <property type="component" value="Unassembled WGS sequence"/>
</dbReference>
<dbReference type="AlphaFoldDB" id="A0A8J8GDM8"/>
<dbReference type="SMART" id="SM00052">
    <property type="entry name" value="EAL"/>
    <property type="match status" value="1"/>
</dbReference>
<evidence type="ECO:0000313" key="2">
    <source>
        <dbReference type="EMBL" id="NSL51737.1"/>
    </source>
</evidence>
<dbReference type="CDD" id="cd01948">
    <property type="entry name" value="EAL"/>
    <property type="match status" value="1"/>
</dbReference>
<dbReference type="PANTHER" id="PTHR33121:SF76">
    <property type="entry name" value="SIGNALING PROTEIN"/>
    <property type="match status" value="1"/>
</dbReference>
<dbReference type="Gene3D" id="3.20.20.450">
    <property type="entry name" value="EAL domain"/>
    <property type="match status" value="1"/>
</dbReference>
<dbReference type="InterPro" id="IPR050706">
    <property type="entry name" value="Cyclic-di-GMP_PDE-like"/>
</dbReference>
<dbReference type="SUPFAM" id="SSF141868">
    <property type="entry name" value="EAL domain-like"/>
    <property type="match status" value="1"/>
</dbReference>
<name>A0A8J8GDM8_9BACI</name>
<dbReference type="EMBL" id="JABTTE010000008">
    <property type="protein sequence ID" value="NSL51737.1"/>
    <property type="molecule type" value="Genomic_DNA"/>
</dbReference>
<accession>A0A8J8GDM8</accession>
<dbReference type="GO" id="GO:0071111">
    <property type="term" value="F:cyclic-guanylate-specific phosphodiesterase activity"/>
    <property type="evidence" value="ECO:0007669"/>
    <property type="project" value="InterPro"/>
</dbReference>
<evidence type="ECO:0000259" key="1">
    <source>
        <dbReference type="PROSITE" id="PS50883"/>
    </source>
</evidence>
<sequence length="421" mass="48595">MKKPFIYFYNKAKKVPKLVYPEKKLRFFPSSFTVRDPKASLVKKAFEEGQEVVFVLFYLKTAYPYNRFLKQKVVKIVQEKIPDDMIISLFHYNSDEIALLVKIGKEIQALIKFEQYIDEIALSLNQAAALQFSDFQIGYMVVEKDCDNENDIKEAIHRAYLQIYAEAEKHLQSTYNEFLYDIQNILINKNIKLLAQPIIDLTSGNIYAYEMLTRGPEHTAYENPIHLFTIARQTDMLYDLELLVMEKAFKQVHDLGGRHRVFINLTPISLGNLQFVEDISSLLEKYPLVNPEQIVIELTERESIDDVQDICTPIRLLREKGFRIAVDDTGAGYASLHTISKVMPDIIKIDRSVIQNIDSDRVKESMLKGLLLIAKETRSLVVAEGIETEEEASVLLKNKVDLAQGFFYAKPSDMQINEFRL</sequence>
<organism evidence="2 3">
    <name type="scientific">Calidifontibacillus erzurumensis</name>
    <dbReference type="NCBI Taxonomy" id="2741433"/>
    <lineage>
        <taxon>Bacteria</taxon>
        <taxon>Bacillati</taxon>
        <taxon>Bacillota</taxon>
        <taxon>Bacilli</taxon>
        <taxon>Bacillales</taxon>
        <taxon>Bacillaceae</taxon>
        <taxon>Calidifontibacillus/Schinkia group</taxon>
        <taxon>Calidifontibacillus</taxon>
    </lineage>
</organism>
<dbReference type="Pfam" id="PF00563">
    <property type="entry name" value="EAL"/>
    <property type="match status" value="1"/>
</dbReference>
<protein>
    <submittedName>
        <fullName evidence="2">EAL domain-containing protein</fullName>
    </submittedName>
</protein>
<dbReference type="InterPro" id="IPR001633">
    <property type="entry name" value="EAL_dom"/>
</dbReference>
<comment type="caution">
    <text evidence="2">The sequence shown here is derived from an EMBL/GenBank/DDBJ whole genome shotgun (WGS) entry which is preliminary data.</text>
</comment>
<proteinExistence type="predicted"/>
<dbReference type="RefSeq" id="WP_173730937.1">
    <property type="nucleotide sequence ID" value="NZ_JABTTE010000008.1"/>
</dbReference>